<evidence type="ECO:0000259" key="5">
    <source>
        <dbReference type="PROSITE" id="PS51063"/>
    </source>
</evidence>
<dbReference type="Pfam" id="PF13545">
    <property type="entry name" value="HTH_Crp_2"/>
    <property type="match status" value="1"/>
</dbReference>
<comment type="caution">
    <text evidence="6">The sequence shown here is derived from an EMBL/GenBank/DDBJ whole genome shotgun (WGS) entry which is preliminary data.</text>
</comment>
<dbReference type="EMBL" id="WTZA01000001">
    <property type="protein sequence ID" value="MXO74754.1"/>
    <property type="molecule type" value="Genomic_DNA"/>
</dbReference>
<evidence type="ECO:0000256" key="3">
    <source>
        <dbReference type="ARBA" id="ARBA00023163"/>
    </source>
</evidence>
<dbReference type="GO" id="GO:0003700">
    <property type="term" value="F:DNA-binding transcription factor activity"/>
    <property type="evidence" value="ECO:0007669"/>
    <property type="project" value="InterPro"/>
</dbReference>
<name>A0A6I4TD95_9SPHN</name>
<evidence type="ECO:0000313" key="6">
    <source>
        <dbReference type="EMBL" id="MXO74754.1"/>
    </source>
</evidence>
<dbReference type="PRINTS" id="PR00034">
    <property type="entry name" value="HTHCRP"/>
</dbReference>
<dbReference type="SUPFAM" id="SSF51206">
    <property type="entry name" value="cAMP-binding domain-like"/>
    <property type="match status" value="1"/>
</dbReference>
<dbReference type="PROSITE" id="PS50042">
    <property type="entry name" value="CNMP_BINDING_3"/>
    <property type="match status" value="1"/>
</dbReference>
<dbReference type="InterPro" id="IPR018335">
    <property type="entry name" value="Tscrpt_reg_HTH_Crp-type_CS"/>
</dbReference>
<dbReference type="InterPro" id="IPR012318">
    <property type="entry name" value="HTH_CRP"/>
</dbReference>
<dbReference type="PANTHER" id="PTHR24567">
    <property type="entry name" value="CRP FAMILY TRANSCRIPTIONAL REGULATORY PROTEIN"/>
    <property type="match status" value="1"/>
</dbReference>
<dbReference type="InterPro" id="IPR018490">
    <property type="entry name" value="cNMP-bd_dom_sf"/>
</dbReference>
<evidence type="ECO:0000259" key="4">
    <source>
        <dbReference type="PROSITE" id="PS50042"/>
    </source>
</evidence>
<dbReference type="SMART" id="SM00100">
    <property type="entry name" value="cNMP"/>
    <property type="match status" value="1"/>
</dbReference>
<dbReference type="InterPro" id="IPR014710">
    <property type="entry name" value="RmlC-like_jellyroll"/>
</dbReference>
<dbReference type="Gene3D" id="2.60.120.10">
    <property type="entry name" value="Jelly Rolls"/>
    <property type="match status" value="1"/>
</dbReference>
<dbReference type="GO" id="GO:0005829">
    <property type="term" value="C:cytosol"/>
    <property type="evidence" value="ECO:0007669"/>
    <property type="project" value="TreeGrafter"/>
</dbReference>
<evidence type="ECO:0000256" key="1">
    <source>
        <dbReference type="ARBA" id="ARBA00023015"/>
    </source>
</evidence>
<organism evidence="6 7">
    <name type="scientific">Tsuneonella aeria</name>
    <dbReference type="NCBI Taxonomy" id="1837929"/>
    <lineage>
        <taxon>Bacteria</taxon>
        <taxon>Pseudomonadati</taxon>
        <taxon>Pseudomonadota</taxon>
        <taxon>Alphaproteobacteria</taxon>
        <taxon>Sphingomonadales</taxon>
        <taxon>Erythrobacteraceae</taxon>
        <taxon>Tsuneonella</taxon>
    </lineage>
</organism>
<keyword evidence="7" id="KW-1185">Reference proteome</keyword>
<dbReference type="PROSITE" id="PS51063">
    <property type="entry name" value="HTH_CRP_2"/>
    <property type="match status" value="1"/>
</dbReference>
<dbReference type="Gene3D" id="1.10.10.10">
    <property type="entry name" value="Winged helix-like DNA-binding domain superfamily/Winged helix DNA-binding domain"/>
    <property type="match status" value="1"/>
</dbReference>
<sequence>MLDYAHSIDTAHARVLKAAPLPADHPCYPCEVRRVSMFHALKCNQLSELRTMGIDRLVESGAPLFHQGDRAGQVYTLVAGSLRLYRLMADGRRQITGFTLPGDFIGMALGTDHEMTAEALEPARLWAFERSRFEDYVNRNAVLKDSLLDSARHELAAAQQQFIVLGRKTAMERVASFLLYLHQRYERIVGHDVAHMALPMSRADIADYLGLTKETVSRVLSQLRNRRLVRLVTLSCVELLDVAALEGLADGA</sequence>
<dbReference type="PROSITE" id="PS00042">
    <property type="entry name" value="HTH_CRP_1"/>
    <property type="match status" value="1"/>
</dbReference>
<dbReference type="OrthoDB" id="6155297at2"/>
<dbReference type="CDD" id="cd00038">
    <property type="entry name" value="CAP_ED"/>
    <property type="match status" value="1"/>
</dbReference>
<keyword evidence="3" id="KW-0804">Transcription</keyword>
<dbReference type="RefSeq" id="WP_160610485.1">
    <property type="nucleotide sequence ID" value="NZ_WTZA01000001.1"/>
</dbReference>
<dbReference type="SUPFAM" id="SSF46785">
    <property type="entry name" value="Winged helix' DNA-binding domain"/>
    <property type="match status" value="1"/>
</dbReference>
<feature type="domain" description="Cyclic nucleotide-binding" evidence="4">
    <location>
        <begin position="37"/>
        <end position="154"/>
    </location>
</feature>
<dbReference type="Pfam" id="PF00027">
    <property type="entry name" value="cNMP_binding"/>
    <property type="match status" value="1"/>
</dbReference>
<dbReference type="InterPro" id="IPR036390">
    <property type="entry name" value="WH_DNA-bd_sf"/>
</dbReference>
<dbReference type="GO" id="GO:0003677">
    <property type="term" value="F:DNA binding"/>
    <property type="evidence" value="ECO:0007669"/>
    <property type="project" value="UniProtKB-KW"/>
</dbReference>
<dbReference type="InterPro" id="IPR000595">
    <property type="entry name" value="cNMP-bd_dom"/>
</dbReference>
<feature type="domain" description="HTH crp-type" evidence="5">
    <location>
        <begin position="168"/>
        <end position="243"/>
    </location>
</feature>
<keyword evidence="1" id="KW-0805">Transcription regulation</keyword>
<dbReference type="InterPro" id="IPR036388">
    <property type="entry name" value="WH-like_DNA-bd_sf"/>
</dbReference>
<protein>
    <submittedName>
        <fullName evidence="6">Helix-turn-helix domain-containing protein</fullName>
    </submittedName>
</protein>
<accession>A0A6I4TD95</accession>
<dbReference type="AlphaFoldDB" id="A0A6I4TD95"/>
<evidence type="ECO:0000256" key="2">
    <source>
        <dbReference type="ARBA" id="ARBA00023125"/>
    </source>
</evidence>
<evidence type="ECO:0000313" key="7">
    <source>
        <dbReference type="Proteomes" id="UP000439522"/>
    </source>
</evidence>
<proteinExistence type="predicted"/>
<gene>
    <name evidence="6" type="ORF">GRI40_05905</name>
</gene>
<reference evidence="6 7" key="1">
    <citation type="submission" date="2019-12" db="EMBL/GenBank/DDBJ databases">
        <title>Genomic-based taxomic classification of the family Erythrobacteraceae.</title>
        <authorList>
            <person name="Xu L."/>
        </authorList>
    </citation>
    <scope>NUCLEOTIDE SEQUENCE [LARGE SCALE GENOMIC DNA]</scope>
    <source>
        <strain evidence="6 7">100921-2</strain>
    </source>
</reference>
<keyword evidence="2" id="KW-0238">DNA-binding</keyword>
<dbReference type="InterPro" id="IPR050397">
    <property type="entry name" value="Env_Response_Regulators"/>
</dbReference>
<dbReference type="PANTHER" id="PTHR24567:SF75">
    <property type="entry name" value="FUMARATE AND NITRATE REDUCTION REGULATORY PROTEIN"/>
    <property type="match status" value="1"/>
</dbReference>
<dbReference type="Proteomes" id="UP000439522">
    <property type="component" value="Unassembled WGS sequence"/>
</dbReference>
<dbReference type="CDD" id="cd00092">
    <property type="entry name" value="HTH_CRP"/>
    <property type="match status" value="1"/>
</dbReference>
<dbReference type="SMART" id="SM00419">
    <property type="entry name" value="HTH_CRP"/>
    <property type="match status" value="1"/>
</dbReference>